<sequence>MLDAFKMRASSTDVGSLVFAHGKLDCPELCREELIQDGGRGIMTLLKSFLLDNNEEPPKRPIPIHDLTQSLVGLRETRIQSSCWDEWLELTLSVGYASFSSYLRQAIWEPIYHNQENLQEMIATTRKQHFIT</sequence>
<reference evidence="1 2" key="1">
    <citation type="submission" date="2014-04" db="EMBL/GenBank/DDBJ databases">
        <authorList>
            <consortium name="DOE Joint Genome Institute"/>
            <person name="Kuo A."/>
            <person name="Tarkka M."/>
            <person name="Buscot F."/>
            <person name="Kohler A."/>
            <person name="Nagy L.G."/>
            <person name="Floudas D."/>
            <person name="Copeland A."/>
            <person name="Barry K.W."/>
            <person name="Cichocki N."/>
            <person name="Veneault-Fourrey C."/>
            <person name="LaButti K."/>
            <person name="Lindquist E.A."/>
            <person name="Lipzen A."/>
            <person name="Lundell T."/>
            <person name="Morin E."/>
            <person name="Murat C."/>
            <person name="Sun H."/>
            <person name="Tunlid A."/>
            <person name="Henrissat B."/>
            <person name="Grigoriev I.V."/>
            <person name="Hibbett D.S."/>
            <person name="Martin F."/>
            <person name="Nordberg H.P."/>
            <person name="Cantor M.N."/>
            <person name="Hua S.X."/>
        </authorList>
    </citation>
    <scope>NUCLEOTIDE SEQUENCE [LARGE SCALE GENOMIC DNA]</scope>
    <source>
        <strain evidence="1 2">F 1598</strain>
    </source>
</reference>
<keyword evidence="2" id="KW-1185">Reference proteome</keyword>
<proteinExistence type="predicted"/>
<protein>
    <submittedName>
        <fullName evidence="1">Uncharacterized protein</fullName>
    </submittedName>
</protein>
<dbReference type="AlphaFoldDB" id="A0A0C3AXW0"/>
<reference evidence="2" key="2">
    <citation type="submission" date="2015-01" db="EMBL/GenBank/DDBJ databases">
        <title>Evolutionary Origins and Diversification of the Mycorrhizal Mutualists.</title>
        <authorList>
            <consortium name="DOE Joint Genome Institute"/>
            <consortium name="Mycorrhizal Genomics Consortium"/>
            <person name="Kohler A."/>
            <person name="Kuo A."/>
            <person name="Nagy L.G."/>
            <person name="Floudas D."/>
            <person name="Copeland A."/>
            <person name="Barry K.W."/>
            <person name="Cichocki N."/>
            <person name="Veneault-Fourrey C."/>
            <person name="LaButti K."/>
            <person name="Lindquist E.A."/>
            <person name="Lipzen A."/>
            <person name="Lundell T."/>
            <person name="Morin E."/>
            <person name="Murat C."/>
            <person name="Riley R."/>
            <person name="Ohm R."/>
            <person name="Sun H."/>
            <person name="Tunlid A."/>
            <person name="Henrissat B."/>
            <person name="Grigoriev I.V."/>
            <person name="Hibbett D.S."/>
            <person name="Martin F."/>
        </authorList>
    </citation>
    <scope>NUCLEOTIDE SEQUENCE [LARGE SCALE GENOMIC DNA]</scope>
    <source>
        <strain evidence="2">F 1598</strain>
    </source>
</reference>
<dbReference type="HOGENOM" id="CLU_1917850_0_0_1"/>
<name>A0A0C3AXW0_PILCF</name>
<accession>A0A0C3AXW0</accession>
<evidence type="ECO:0000313" key="2">
    <source>
        <dbReference type="Proteomes" id="UP000054166"/>
    </source>
</evidence>
<evidence type="ECO:0000313" key="1">
    <source>
        <dbReference type="EMBL" id="KIM78848.1"/>
    </source>
</evidence>
<dbReference type="Proteomes" id="UP000054166">
    <property type="component" value="Unassembled WGS sequence"/>
</dbReference>
<gene>
    <name evidence="1" type="ORF">PILCRDRAFT_577069</name>
</gene>
<dbReference type="EMBL" id="KN833013">
    <property type="protein sequence ID" value="KIM78848.1"/>
    <property type="molecule type" value="Genomic_DNA"/>
</dbReference>
<organism evidence="1 2">
    <name type="scientific">Piloderma croceum (strain F 1598)</name>
    <dbReference type="NCBI Taxonomy" id="765440"/>
    <lineage>
        <taxon>Eukaryota</taxon>
        <taxon>Fungi</taxon>
        <taxon>Dikarya</taxon>
        <taxon>Basidiomycota</taxon>
        <taxon>Agaricomycotina</taxon>
        <taxon>Agaricomycetes</taxon>
        <taxon>Agaricomycetidae</taxon>
        <taxon>Atheliales</taxon>
        <taxon>Atheliaceae</taxon>
        <taxon>Piloderma</taxon>
    </lineage>
</organism>
<dbReference type="InParanoid" id="A0A0C3AXW0"/>